<comment type="caution">
    <text evidence="2">The sequence shown here is derived from an EMBL/GenBank/DDBJ whole genome shotgun (WGS) entry which is preliminary data.</text>
</comment>
<feature type="region of interest" description="Disordered" evidence="1">
    <location>
        <begin position="46"/>
        <end position="116"/>
    </location>
</feature>
<dbReference type="EMBL" id="MKKU01000234">
    <property type="protein sequence ID" value="RNF18381.1"/>
    <property type="molecule type" value="Genomic_DNA"/>
</dbReference>
<proteinExistence type="predicted"/>
<feature type="region of interest" description="Disordered" evidence="1">
    <location>
        <begin position="800"/>
        <end position="827"/>
    </location>
</feature>
<reference evidence="2 3" key="1">
    <citation type="journal article" date="2018" name="BMC Genomics">
        <title>Genomic comparison of Trypanosoma conorhini and Trypanosoma rangeli to Trypanosoma cruzi strains of high and low virulence.</title>
        <authorList>
            <person name="Bradwell K.R."/>
            <person name="Koparde V.N."/>
            <person name="Matveyev A.V."/>
            <person name="Serrano M.G."/>
            <person name="Alves J.M."/>
            <person name="Parikh H."/>
            <person name="Huang B."/>
            <person name="Lee V."/>
            <person name="Espinosa-Alvarez O."/>
            <person name="Ortiz P.A."/>
            <person name="Costa-Martins A.G."/>
            <person name="Teixeira M.M."/>
            <person name="Buck G.A."/>
        </authorList>
    </citation>
    <scope>NUCLEOTIDE SEQUENCE [LARGE SCALE GENOMIC DNA]</scope>
    <source>
        <strain evidence="2 3">025E</strain>
    </source>
</reference>
<feature type="region of interest" description="Disordered" evidence="1">
    <location>
        <begin position="443"/>
        <end position="492"/>
    </location>
</feature>
<accession>A0A3R7L2J5</accession>
<organism evidence="2 3">
    <name type="scientific">Trypanosoma conorhini</name>
    <dbReference type="NCBI Taxonomy" id="83891"/>
    <lineage>
        <taxon>Eukaryota</taxon>
        <taxon>Discoba</taxon>
        <taxon>Euglenozoa</taxon>
        <taxon>Kinetoplastea</taxon>
        <taxon>Metakinetoplastina</taxon>
        <taxon>Trypanosomatida</taxon>
        <taxon>Trypanosomatidae</taxon>
        <taxon>Trypanosoma</taxon>
    </lineage>
</organism>
<evidence type="ECO:0000313" key="3">
    <source>
        <dbReference type="Proteomes" id="UP000284403"/>
    </source>
</evidence>
<feature type="compositionally biased region" description="Low complexity" evidence="1">
    <location>
        <begin position="802"/>
        <end position="823"/>
    </location>
</feature>
<dbReference type="GeneID" id="40318138"/>
<name>A0A3R7L2J5_9TRYP</name>
<protein>
    <submittedName>
        <fullName evidence="2">Uncharacterized protein</fullName>
    </submittedName>
</protein>
<feature type="compositionally biased region" description="Basic and acidic residues" evidence="1">
    <location>
        <begin position="465"/>
        <end position="480"/>
    </location>
</feature>
<feature type="region of interest" description="Disordered" evidence="1">
    <location>
        <begin position="539"/>
        <end position="571"/>
    </location>
</feature>
<dbReference type="OrthoDB" id="273908at2759"/>
<evidence type="ECO:0000256" key="1">
    <source>
        <dbReference type="SAM" id="MobiDB-lite"/>
    </source>
</evidence>
<sequence length="921" mass="98018">MSQTLERLLPALLQHLSGDFMFLAHNHGDDAEAGAGEGDTHDVREEAGEAGRRRRSSHNGAGTGKLLRQQDLEFHPRRAGSAGEPRGRSGVVESPSTSAVPAAAAAAPGGGGGHRRSAQRWRRCVELWRHLLSSDRLFLALLFHSGALWAVEWRPSSAPSSAPDAAAVTGTEAPRSWAKSVMWFLQLHEETATPVKDKSHTSVVSDTGSAVKGCKGEARAASHIHAEDEVLVQRTAMTLLSEWFAMVDCCGKRFARAYYFSSALKIAALVGNMALVEDIPHLHGLVLQEPRSVSQFTAFCSILCCLLVEEARQRRPFRLQLPPPFFLLNFNLIGRGSRIGVWLPRNLTGGRSGAVSHGATAAAAAAADGGGGGGGAACAPEAQFHSCEVCSPGVMLRVPPASPASAPVAAAGDLLLGVRLLDEAYVQVIDVLPVMRHDADAAEAEAAEAAAHAASKPPLSNTTDGRGRQQQEQHAPPEAKRRGRRRRPRALSAAAAVASSPCRCWCAFAPLTQSYVRVDVLHPRPVAAIVPSLSASASAASAAGGPGRRRQGQQLHHPQPQPHEEAPAGTVPLRRSSCVTAQRDPLATIVFALATSARRLMGCRGLFVAPPPPTAAAVHAEDAAPEEEVAAGKGRPAGAVPAAALAVLHTSEEELECLSECAIHLLLEALLLCRALSSDVVPQLDAWAMEVASNAVDLALAAPEPVLRHLHAVGLVLSLVPHPHQSLLITVGLFATLAQRQREGDRSSTNGVGGVACAGWWEVFKACVLKDAVIPGQLCRGTWELVARVERSLRVIPHVRLQSRQPQQKQQQQQQEEQQGQQQDVASTIQAANGEGESQERASAPDGDGVVPRRRLALLHLHSRAEKDRAVKRLKTEPPTTPLWLRAARVVEVGTQPRGSSLQDWAMAMWWSLERAAADAA</sequence>
<dbReference type="Proteomes" id="UP000284403">
    <property type="component" value="Unassembled WGS sequence"/>
</dbReference>
<dbReference type="AlphaFoldDB" id="A0A3R7L2J5"/>
<evidence type="ECO:0000313" key="2">
    <source>
        <dbReference type="EMBL" id="RNF18381.1"/>
    </source>
</evidence>
<gene>
    <name evidence="2" type="ORF">Tco025E_04527</name>
</gene>
<dbReference type="RefSeq" id="XP_029228466.1">
    <property type="nucleotide sequence ID" value="XM_029371437.1"/>
</dbReference>
<keyword evidence="3" id="KW-1185">Reference proteome</keyword>